<dbReference type="EMBL" id="CAFABA010000103">
    <property type="protein sequence ID" value="CAB4834732.1"/>
    <property type="molecule type" value="Genomic_DNA"/>
</dbReference>
<evidence type="ECO:0000313" key="3">
    <source>
        <dbReference type="EMBL" id="CAB4927014.1"/>
    </source>
</evidence>
<evidence type="ECO:0000313" key="2">
    <source>
        <dbReference type="EMBL" id="CAB4834732.1"/>
    </source>
</evidence>
<dbReference type="SUPFAM" id="SSF49503">
    <property type="entry name" value="Cupredoxins"/>
    <property type="match status" value="1"/>
</dbReference>
<reference evidence="1" key="1">
    <citation type="submission" date="2020-05" db="EMBL/GenBank/DDBJ databases">
        <authorList>
            <person name="Chiriac C."/>
            <person name="Salcher M."/>
            <person name="Ghai R."/>
            <person name="Kavagutti S V."/>
        </authorList>
    </citation>
    <scope>NUCLEOTIDE SEQUENCE</scope>
</reference>
<sequence length="124" mass="12925">MQHLPWRAAALITALAASSMTLVACGDDSSTGSPASTGVTQVITISYTGGKIEGGGRKQVAKGSTVTLQVTSDIVDEVHLHGYDKAVNTVANQPVQIVFKADASGVFEVELEKKGLKLVDIEVK</sequence>
<dbReference type="Gene3D" id="2.60.40.420">
    <property type="entry name" value="Cupredoxins - blue copper proteins"/>
    <property type="match status" value="1"/>
</dbReference>
<proteinExistence type="predicted"/>
<dbReference type="InterPro" id="IPR008972">
    <property type="entry name" value="Cupredoxin"/>
</dbReference>
<evidence type="ECO:0000313" key="1">
    <source>
        <dbReference type="EMBL" id="CAB4742334.1"/>
    </source>
</evidence>
<accession>A0A6J6T5X9</accession>
<protein>
    <submittedName>
        <fullName evidence="1">Unannotated protein</fullName>
    </submittedName>
</protein>
<dbReference type="PROSITE" id="PS51257">
    <property type="entry name" value="PROKAR_LIPOPROTEIN"/>
    <property type="match status" value="1"/>
</dbReference>
<name>A0A6J6T5X9_9ZZZZ</name>
<dbReference type="AlphaFoldDB" id="A0A6J6T5X9"/>
<dbReference type="EMBL" id="CAEZYR010000039">
    <property type="protein sequence ID" value="CAB4742334.1"/>
    <property type="molecule type" value="Genomic_DNA"/>
</dbReference>
<gene>
    <name evidence="1" type="ORF">UFOPK2754_01261</name>
    <name evidence="2" type="ORF">UFOPK3139_02179</name>
    <name evidence="3" type="ORF">UFOPK3543_02428</name>
</gene>
<dbReference type="EMBL" id="CAFBMH010000119">
    <property type="protein sequence ID" value="CAB4927014.1"/>
    <property type="molecule type" value="Genomic_DNA"/>
</dbReference>
<organism evidence="1">
    <name type="scientific">freshwater metagenome</name>
    <dbReference type="NCBI Taxonomy" id="449393"/>
    <lineage>
        <taxon>unclassified sequences</taxon>
        <taxon>metagenomes</taxon>
        <taxon>ecological metagenomes</taxon>
    </lineage>
</organism>